<comment type="caution">
    <text evidence="2">The sequence shown here is derived from an EMBL/GenBank/DDBJ whole genome shotgun (WGS) entry which is preliminary data.</text>
</comment>
<feature type="transmembrane region" description="Helical" evidence="1">
    <location>
        <begin position="101"/>
        <end position="126"/>
    </location>
</feature>
<organism evidence="2 3">
    <name type="scientific">Marasmiellus scandens</name>
    <dbReference type="NCBI Taxonomy" id="2682957"/>
    <lineage>
        <taxon>Eukaryota</taxon>
        <taxon>Fungi</taxon>
        <taxon>Dikarya</taxon>
        <taxon>Basidiomycota</taxon>
        <taxon>Agaricomycotina</taxon>
        <taxon>Agaricomycetes</taxon>
        <taxon>Agaricomycetidae</taxon>
        <taxon>Agaricales</taxon>
        <taxon>Marasmiineae</taxon>
        <taxon>Omphalotaceae</taxon>
        <taxon>Marasmiellus</taxon>
    </lineage>
</organism>
<gene>
    <name evidence="2" type="ORF">VKT23_006220</name>
</gene>
<reference evidence="2 3" key="1">
    <citation type="submission" date="2024-01" db="EMBL/GenBank/DDBJ databases">
        <title>A draft genome for the cacao thread blight pathogen Marasmiellus scandens.</title>
        <authorList>
            <person name="Baruah I.K."/>
            <person name="Leung J."/>
            <person name="Bukari Y."/>
            <person name="Amoako-Attah I."/>
            <person name="Meinhardt L.W."/>
            <person name="Bailey B.A."/>
            <person name="Cohen S.P."/>
        </authorList>
    </citation>
    <scope>NUCLEOTIDE SEQUENCE [LARGE SCALE GENOMIC DNA]</scope>
    <source>
        <strain evidence="2 3">GH-19</strain>
    </source>
</reference>
<keyword evidence="1" id="KW-0472">Membrane</keyword>
<feature type="transmembrane region" description="Helical" evidence="1">
    <location>
        <begin position="253"/>
        <end position="271"/>
    </location>
</feature>
<evidence type="ECO:0000313" key="3">
    <source>
        <dbReference type="Proteomes" id="UP001498398"/>
    </source>
</evidence>
<dbReference type="EMBL" id="JBANRG010000007">
    <property type="protein sequence ID" value="KAK7465009.1"/>
    <property type="molecule type" value="Genomic_DNA"/>
</dbReference>
<proteinExistence type="predicted"/>
<name>A0ABR1JPF3_9AGAR</name>
<accession>A0ABR1JPF3</accession>
<feature type="transmembrane region" description="Helical" evidence="1">
    <location>
        <begin position="138"/>
        <end position="156"/>
    </location>
</feature>
<feature type="transmembrane region" description="Helical" evidence="1">
    <location>
        <begin position="19"/>
        <end position="36"/>
    </location>
</feature>
<keyword evidence="1" id="KW-0812">Transmembrane</keyword>
<protein>
    <submittedName>
        <fullName evidence="2">Uncharacterized protein</fullName>
    </submittedName>
</protein>
<keyword evidence="3" id="KW-1185">Reference proteome</keyword>
<sequence>MPDTEGSITSVMFILGTEYLLYGVYAVLFIFSLVVLRHRKAKKLPNNGIHFLSMIILFLITTLTTIMHSIEIAYSVSKLDSSSQPLGSDSDKATRHPSAELWRALIGSVIALSFTANFISDILIIYRMYLIWGKRKKVVTIPLLASCCNHAFAIYATAATVPKVDNIPESSNQTNLFKLIIFGVNVAINLVVTLLNAGKIYMITRHASEILNTNVKRTYYNALAIILESGIIYVLAHIVLLISIALFPDPPVTTMPIIVPVVASVPTLIIVRAGLGLTVENVQEVVTTFEAHESVD</sequence>
<feature type="transmembrane region" description="Helical" evidence="1">
    <location>
        <begin position="219"/>
        <end position="247"/>
    </location>
</feature>
<keyword evidence="1" id="KW-1133">Transmembrane helix</keyword>
<evidence type="ECO:0000256" key="1">
    <source>
        <dbReference type="SAM" id="Phobius"/>
    </source>
</evidence>
<feature type="transmembrane region" description="Helical" evidence="1">
    <location>
        <begin position="48"/>
        <end position="70"/>
    </location>
</feature>
<dbReference type="Proteomes" id="UP001498398">
    <property type="component" value="Unassembled WGS sequence"/>
</dbReference>
<evidence type="ECO:0000313" key="2">
    <source>
        <dbReference type="EMBL" id="KAK7465009.1"/>
    </source>
</evidence>
<feature type="transmembrane region" description="Helical" evidence="1">
    <location>
        <begin position="176"/>
        <end position="198"/>
    </location>
</feature>